<dbReference type="OrthoDB" id="295785at2"/>
<dbReference type="EMBL" id="CP036426">
    <property type="protein sequence ID" value="QDV36351.1"/>
    <property type="molecule type" value="Genomic_DNA"/>
</dbReference>
<dbReference type="AlphaFoldDB" id="A0A518H688"/>
<evidence type="ECO:0000313" key="3">
    <source>
        <dbReference type="Proteomes" id="UP000317835"/>
    </source>
</evidence>
<dbReference type="RefSeq" id="WP_145272550.1">
    <property type="nucleotide sequence ID" value="NZ_CP036426.1"/>
</dbReference>
<feature type="region of interest" description="Disordered" evidence="1">
    <location>
        <begin position="82"/>
        <end position="137"/>
    </location>
</feature>
<dbReference type="KEGG" id="tpla:ElP_42710"/>
<feature type="region of interest" description="Disordered" evidence="1">
    <location>
        <begin position="1"/>
        <end position="62"/>
    </location>
</feature>
<name>A0A518H688_9BACT</name>
<sequence length="163" mass="17674">MARKSAKPLPIEDEEISQEIPEEQEEPEATEPVDDEDDELGTGGDAPNKSQAARAALDAGYEKPGEAVDYIKRSFGIDMNPQHFSAVKSQMKKKEGEGRAAKQAAPARRGRKPKIEPENGDPAPPPRNEATGEGDLLDTLEALKPLIAQYGADKLKRMVDLLG</sequence>
<keyword evidence="3" id="KW-1185">Reference proteome</keyword>
<dbReference type="Proteomes" id="UP000317835">
    <property type="component" value="Chromosome"/>
</dbReference>
<organism evidence="2 3">
    <name type="scientific">Tautonia plasticadhaerens</name>
    <dbReference type="NCBI Taxonomy" id="2527974"/>
    <lineage>
        <taxon>Bacteria</taxon>
        <taxon>Pseudomonadati</taxon>
        <taxon>Planctomycetota</taxon>
        <taxon>Planctomycetia</taxon>
        <taxon>Isosphaerales</taxon>
        <taxon>Isosphaeraceae</taxon>
        <taxon>Tautonia</taxon>
    </lineage>
</organism>
<gene>
    <name evidence="2" type="ORF">ElP_42710</name>
</gene>
<protein>
    <submittedName>
        <fullName evidence="2">Uncharacterized protein</fullName>
    </submittedName>
</protein>
<reference evidence="2 3" key="1">
    <citation type="submission" date="2019-02" db="EMBL/GenBank/DDBJ databases">
        <title>Deep-cultivation of Planctomycetes and their phenomic and genomic characterization uncovers novel biology.</title>
        <authorList>
            <person name="Wiegand S."/>
            <person name="Jogler M."/>
            <person name="Boedeker C."/>
            <person name="Pinto D."/>
            <person name="Vollmers J."/>
            <person name="Rivas-Marin E."/>
            <person name="Kohn T."/>
            <person name="Peeters S.H."/>
            <person name="Heuer A."/>
            <person name="Rast P."/>
            <person name="Oberbeckmann S."/>
            <person name="Bunk B."/>
            <person name="Jeske O."/>
            <person name="Meyerdierks A."/>
            <person name="Storesund J.E."/>
            <person name="Kallscheuer N."/>
            <person name="Luecker S."/>
            <person name="Lage O.M."/>
            <person name="Pohl T."/>
            <person name="Merkel B.J."/>
            <person name="Hornburger P."/>
            <person name="Mueller R.-W."/>
            <person name="Bruemmer F."/>
            <person name="Labrenz M."/>
            <person name="Spormann A.M."/>
            <person name="Op den Camp H."/>
            <person name="Overmann J."/>
            <person name="Amann R."/>
            <person name="Jetten M.S.M."/>
            <person name="Mascher T."/>
            <person name="Medema M.H."/>
            <person name="Devos D.P."/>
            <person name="Kaster A.-K."/>
            <person name="Ovreas L."/>
            <person name="Rohde M."/>
            <person name="Galperin M.Y."/>
            <person name="Jogler C."/>
        </authorList>
    </citation>
    <scope>NUCLEOTIDE SEQUENCE [LARGE SCALE GENOMIC DNA]</scope>
    <source>
        <strain evidence="2 3">ElP</strain>
    </source>
</reference>
<feature type="compositionally biased region" description="Acidic residues" evidence="1">
    <location>
        <begin position="11"/>
        <end position="40"/>
    </location>
</feature>
<evidence type="ECO:0000313" key="2">
    <source>
        <dbReference type="EMBL" id="QDV36351.1"/>
    </source>
</evidence>
<accession>A0A518H688</accession>
<proteinExistence type="predicted"/>
<evidence type="ECO:0000256" key="1">
    <source>
        <dbReference type="SAM" id="MobiDB-lite"/>
    </source>
</evidence>